<evidence type="ECO:0000259" key="1">
    <source>
        <dbReference type="Pfam" id="PF13843"/>
    </source>
</evidence>
<organism evidence="2 3">
    <name type="scientific">Pelobates cultripes</name>
    <name type="common">Western spadefoot toad</name>
    <dbReference type="NCBI Taxonomy" id="61616"/>
    <lineage>
        <taxon>Eukaryota</taxon>
        <taxon>Metazoa</taxon>
        <taxon>Chordata</taxon>
        <taxon>Craniata</taxon>
        <taxon>Vertebrata</taxon>
        <taxon>Euteleostomi</taxon>
        <taxon>Amphibia</taxon>
        <taxon>Batrachia</taxon>
        <taxon>Anura</taxon>
        <taxon>Pelobatoidea</taxon>
        <taxon>Pelobatidae</taxon>
        <taxon>Pelobates</taxon>
    </lineage>
</organism>
<dbReference type="InterPro" id="IPR029526">
    <property type="entry name" value="PGBD"/>
</dbReference>
<protein>
    <recommendedName>
        <fullName evidence="1">PiggyBac transposable element-derived protein domain-containing protein</fullName>
    </recommendedName>
</protein>
<dbReference type="EMBL" id="OW240912">
    <property type="protein sequence ID" value="CAH2223734.1"/>
    <property type="molecule type" value="Genomic_DNA"/>
</dbReference>
<proteinExistence type="predicted"/>
<accession>A0AAD1R5J4</accession>
<feature type="domain" description="PiggyBac transposable element-derived protein" evidence="1">
    <location>
        <begin position="19"/>
        <end position="75"/>
    </location>
</feature>
<gene>
    <name evidence="2" type="ORF">PECUL_23A000278</name>
</gene>
<evidence type="ECO:0000313" key="3">
    <source>
        <dbReference type="Proteomes" id="UP001295444"/>
    </source>
</evidence>
<name>A0AAD1R5J4_PELCU</name>
<keyword evidence="3" id="KW-1185">Reference proteome</keyword>
<sequence length="147" mass="17378">MKERIENSESEQNDEEFSDCWKYLFTGDILDIIVKYTNQYINIIKNKYGRERAAKLTDDIEIKAFIGILYLAGAYRALDLVEELKEMKHSYVGTVKKNKRELPPEFVTTKSREVYSSSFWIQSQYYISIIRTNEEQNCYPCVQLSSR</sequence>
<reference evidence="2" key="1">
    <citation type="submission" date="2022-03" db="EMBL/GenBank/DDBJ databases">
        <authorList>
            <person name="Alioto T."/>
            <person name="Alioto T."/>
            <person name="Gomez Garrido J."/>
        </authorList>
    </citation>
    <scope>NUCLEOTIDE SEQUENCE</scope>
</reference>
<dbReference type="Pfam" id="PF13843">
    <property type="entry name" value="DDE_Tnp_1_7"/>
    <property type="match status" value="1"/>
</dbReference>
<dbReference type="Proteomes" id="UP001295444">
    <property type="component" value="Chromosome 01"/>
</dbReference>
<evidence type="ECO:0000313" key="2">
    <source>
        <dbReference type="EMBL" id="CAH2223734.1"/>
    </source>
</evidence>
<dbReference type="AlphaFoldDB" id="A0AAD1R5J4"/>